<dbReference type="EMBL" id="MIKC01000020">
    <property type="protein sequence ID" value="OEG22374.1"/>
    <property type="molecule type" value="Genomic_DNA"/>
</dbReference>
<evidence type="ECO:0000256" key="1">
    <source>
        <dbReference type="SAM" id="Phobius"/>
    </source>
</evidence>
<feature type="transmembrane region" description="Helical" evidence="1">
    <location>
        <begin position="199"/>
        <end position="217"/>
    </location>
</feature>
<dbReference type="AlphaFoldDB" id="A0A1E5HBQ1"/>
<dbReference type="PANTHER" id="PTHR30373:SF2">
    <property type="entry name" value="UPF0603 PROTEIN YGCG"/>
    <property type="match status" value="1"/>
</dbReference>
<evidence type="ECO:0000259" key="2">
    <source>
        <dbReference type="Pfam" id="PF04536"/>
    </source>
</evidence>
<dbReference type="STRING" id="1131292.BCR24_15845"/>
<proteinExistence type="predicted"/>
<dbReference type="Pfam" id="PF04536">
    <property type="entry name" value="TPM_phosphatase"/>
    <property type="match status" value="1"/>
</dbReference>
<dbReference type="InterPro" id="IPR007621">
    <property type="entry name" value="TPM_dom"/>
</dbReference>
<organism evidence="3 4">
    <name type="scientific">Enterococcus ureilyticus</name>
    <dbReference type="NCBI Taxonomy" id="1131292"/>
    <lineage>
        <taxon>Bacteria</taxon>
        <taxon>Bacillati</taxon>
        <taxon>Bacillota</taxon>
        <taxon>Bacilli</taxon>
        <taxon>Lactobacillales</taxon>
        <taxon>Enterococcaceae</taxon>
        <taxon>Enterococcus</taxon>
    </lineage>
</organism>
<sequence>MKNFRRGLLPSVLFFLVAFFISFQTPVFAEQLPASPDRFYLDQPGILDETTKKLVDNKGELYKQKSEAPQVVLAVINSTDGDSIDSYAPDLLKKWKIGNPKEDNGVLILYAVNGGDRNVRIEVGYGLEDVITDSIAGNILQQAKDDLKSSNDASINKGLQYTFNAVTTLIDKHYEYPADKNALSDSELEEVASEDDTDFMDIFAIFIILIPILFFAFGKGGRGGRGGGGPWYWGGGGYGGSGFGGGSSSGGGGFGGGGGFSGGGGSSGGGGASI</sequence>
<dbReference type="Gene3D" id="3.10.310.50">
    <property type="match status" value="1"/>
</dbReference>
<comment type="caution">
    <text evidence="3">The sequence shown here is derived from an EMBL/GenBank/DDBJ whole genome shotgun (WGS) entry which is preliminary data.</text>
</comment>
<evidence type="ECO:0000313" key="3">
    <source>
        <dbReference type="EMBL" id="OEG22374.1"/>
    </source>
</evidence>
<reference evidence="4" key="1">
    <citation type="submission" date="2016-09" db="EMBL/GenBank/DDBJ databases">
        <authorList>
            <person name="Gulvik C.A."/>
        </authorList>
    </citation>
    <scope>NUCLEOTIDE SEQUENCE [LARGE SCALE GENOMIC DNA]</scope>
    <source>
        <strain evidence="4">LMG 26676</strain>
    </source>
</reference>
<dbReference type="OrthoDB" id="9810918at2"/>
<protein>
    <recommendedName>
        <fullName evidence="2">TPM domain-containing protein</fullName>
    </recommendedName>
</protein>
<accession>A0A1E5HBQ1</accession>
<keyword evidence="1" id="KW-0472">Membrane</keyword>
<dbReference type="RefSeq" id="WP_069640203.1">
    <property type="nucleotide sequence ID" value="NZ_JAFBEZ010000028.1"/>
</dbReference>
<dbReference type="Proteomes" id="UP000094469">
    <property type="component" value="Unassembled WGS sequence"/>
</dbReference>
<keyword evidence="1" id="KW-1133">Transmembrane helix</keyword>
<keyword evidence="4" id="KW-1185">Reference proteome</keyword>
<feature type="domain" description="TPM" evidence="2">
    <location>
        <begin position="42"/>
        <end position="166"/>
    </location>
</feature>
<keyword evidence="1" id="KW-0812">Transmembrane</keyword>
<name>A0A1E5HBQ1_9ENTE</name>
<evidence type="ECO:0000313" key="4">
    <source>
        <dbReference type="Proteomes" id="UP000094469"/>
    </source>
</evidence>
<dbReference type="PANTHER" id="PTHR30373">
    <property type="entry name" value="UPF0603 PROTEIN YGCG"/>
    <property type="match status" value="1"/>
</dbReference>
<gene>
    <name evidence="3" type="ORF">BCR24_15845</name>
</gene>